<evidence type="ECO:0000259" key="2">
    <source>
        <dbReference type="Pfam" id="PF13843"/>
    </source>
</evidence>
<feature type="compositionally biased region" description="Polar residues" evidence="1">
    <location>
        <begin position="1"/>
        <end position="11"/>
    </location>
</feature>
<dbReference type="AlphaFoldDB" id="A0A1B6MC64"/>
<feature type="domain" description="PiggyBac transposable element-derived protein" evidence="2">
    <location>
        <begin position="213"/>
        <end position="575"/>
    </location>
</feature>
<evidence type="ECO:0000256" key="1">
    <source>
        <dbReference type="SAM" id="MobiDB-lite"/>
    </source>
</evidence>
<dbReference type="Pfam" id="PF13843">
    <property type="entry name" value="DDE_Tnp_1_7"/>
    <property type="match status" value="1"/>
</dbReference>
<gene>
    <name evidence="3" type="ORF">g.15936</name>
</gene>
<dbReference type="PANTHER" id="PTHR46599">
    <property type="entry name" value="PIGGYBAC TRANSPOSABLE ELEMENT-DERIVED PROTEIN 4"/>
    <property type="match status" value="1"/>
</dbReference>
<proteinExistence type="predicted"/>
<organism evidence="3">
    <name type="scientific">Graphocephala atropunctata</name>
    <dbReference type="NCBI Taxonomy" id="36148"/>
    <lineage>
        <taxon>Eukaryota</taxon>
        <taxon>Metazoa</taxon>
        <taxon>Ecdysozoa</taxon>
        <taxon>Arthropoda</taxon>
        <taxon>Hexapoda</taxon>
        <taxon>Insecta</taxon>
        <taxon>Pterygota</taxon>
        <taxon>Neoptera</taxon>
        <taxon>Paraneoptera</taxon>
        <taxon>Hemiptera</taxon>
        <taxon>Auchenorrhyncha</taxon>
        <taxon>Membracoidea</taxon>
        <taxon>Cicadellidae</taxon>
        <taxon>Cicadellinae</taxon>
        <taxon>Cicadellini</taxon>
        <taxon>Graphocephala</taxon>
    </lineage>
</organism>
<name>A0A1B6MC64_9HEMI</name>
<accession>A0A1B6MC64</accession>
<evidence type="ECO:0000313" key="3">
    <source>
        <dbReference type="EMBL" id="JAT33474.1"/>
    </source>
</evidence>
<reference evidence="3" key="1">
    <citation type="submission" date="2015-11" db="EMBL/GenBank/DDBJ databases">
        <title>De novo transcriptome assembly of four potential Pierce s Disease insect vectors from Arizona vineyards.</title>
        <authorList>
            <person name="Tassone E.E."/>
        </authorList>
    </citation>
    <scope>NUCLEOTIDE SEQUENCE</scope>
</reference>
<dbReference type="EMBL" id="GEBQ01006503">
    <property type="protein sequence ID" value="JAT33474.1"/>
    <property type="molecule type" value="Transcribed_RNA"/>
</dbReference>
<feature type="region of interest" description="Disordered" evidence="1">
    <location>
        <begin position="1"/>
        <end position="22"/>
    </location>
</feature>
<protein>
    <recommendedName>
        <fullName evidence="2">PiggyBac transposable element-derived protein domain-containing protein</fullName>
    </recommendedName>
</protein>
<dbReference type="PANTHER" id="PTHR46599:SF6">
    <property type="entry name" value="DUAL SPECIFICITY PHOSPHATASE 26"/>
    <property type="match status" value="1"/>
</dbReference>
<sequence length="682" mass="77741">MDLPPNTSAGPSSFRPKRAVNTGAKNYEVELEELIDDCFEEPLMDFGSDDSDIDPDYVIQSDHNSNSEQEMSEEEHWSAGLKVGEVDINLIQDNSTQQVQEEEPIQDEEADFDSHQLQMEGDVGAAGVTHHVDEIIQSVIDGAGEPMDICGEPNATRIRGSSTFFYGKQTKMKPAFKWRKTVPPSNVRTRRHNIISHVPGLKDKAKSLGDNPTPFQVWKLLITDDILEEVLNWTNQKIRSMKPKYSEQKLTFIEELHLTELKAFIGLLVFSSVFKAGNESVDSFFATDGTGRDIFRCTMTKERFLFLLSALRFDNPLDRPDRIKEDPGAPISQTFETFIKNCQECYSLGEYLCVDEMLVAFRGRCRFRMYMPKKPARYGIKIMAMTDARTHYLYNAYMYTGKGCYGRTLNPEEKKLSKPTQSVLRLVKPVEGSNRNVTGDNWFSSIQLVQQLKERGLTYVGTVRKDKVEVPPEFKPNPQRGVKSSIYGFTEDITLMSYVPKEQKAVIMVSSMHHGATDDSETGKPEIIALYNNTKGGVDSLDQKIANYSSSRRTRRWPMAIFFTIIDTASGVNAYVLHQAYTNSNQMSRMDFMKQLAAALVHQHMLDRLQRAIPRELSFSIRRILKLPLQEEEHQPVQTLEKRKTCAFCPPRLKRQTRYPCQKCGVPICLECARKVCVRCIE</sequence>
<dbReference type="CDD" id="cd23020">
    <property type="entry name" value="zf-HIT"/>
    <property type="match status" value="1"/>
</dbReference>
<dbReference type="InterPro" id="IPR029526">
    <property type="entry name" value="PGBD"/>
</dbReference>